<comment type="subcellular location">
    <subcellularLocation>
        <location evidence="2 12">Cell membrane</location>
        <topology evidence="2 12">Multi-pass membrane protein</topology>
    </subcellularLocation>
</comment>
<keyword evidence="6 12" id="KW-0552">Olfaction</keyword>
<evidence type="ECO:0000256" key="5">
    <source>
        <dbReference type="ARBA" id="ARBA00022692"/>
    </source>
</evidence>
<evidence type="ECO:0000256" key="6">
    <source>
        <dbReference type="ARBA" id="ARBA00022725"/>
    </source>
</evidence>
<dbReference type="Pfam" id="PF13853">
    <property type="entry name" value="7tm_4"/>
    <property type="match status" value="1"/>
</dbReference>
<evidence type="ECO:0000256" key="12">
    <source>
        <dbReference type="RuleBase" id="RU363047"/>
    </source>
</evidence>
<dbReference type="GeneID" id="103117172"/>
<keyword evidence="5 11" id="KW-0812">Transmembrane</keyword>
<evidence type="ECO:0000256" key="2">
    <source>
        <dbReference type="ARBA" id="ARBA00004651"/>
    </source>
</evidence>
<evidence type="ECO:0000259" key="13">
    <source>
        <dbReference type="PROSITE" id="PS50262"/>
    </source>
</evidence>
<dbReference type="InterPro" id="IPR000725">
    <property type="entry name" value="Olfact_rcpt"/>
</dbReference>
<dbReference type="InterPro" id="IPR000276">
    <property type="entry name" value="GPCR_Rhodpsn"/>
</dbReference>
<sequence>MMKINDSSRDHFILVGFSEYPRAEFILSLFASGFYAMTLLGNAVIILVSVLDSRLHTPMYFFLRNLSFLDMCFTTSIVPQMLANMWEKSKTITYVGCVVQFSVALALGSTECVLLAVMAVDRYVAVCWPLRYTTIMHQQVCHIFAATSWLSGFANSLFQSSLAMLLPLCGHHRVDHFLCEILIIVKLSCVDTHPTESKMLVARMIILIIPVSIILTSYALIARAVVRMKSAEGRKKAFGTCASHLVVVSLFYGTVMFMYLQPKHKYSQHQGKALALVYTTVAPSMNPLVYTLRNKDVKRAIRKVVWKDSL</sequence>
<protein>
    <recommendedName>
        <fullName evidence="12">Olfactory receptor</fullName>
    </recommendedName>
</protein>
<evidence type="ECO:0000256" key="10">
    <source>
        <dbReference type="ARBA" id="ARBA00023224"/>
    </source>
</evidence>
<feature type="transmembrane region" description="Helical" evidence="12">
    <location>
        <begin position="140"/>
        <end position="158"/>
    </location>
</feature>
<feature type="transmembrane region" description="Helical" evidence="12">
    <location>
        <begin position="62"/>
        <end position="86"/>
    </location>
</feature>
<dbReference type="CDD" id="cd15947">
    <property type="entry name" value="7tmA_OR2B-like"/>
    <property type="match status" value="1"/>
</dbReference>
<keyword evidence="9 12" id="KW-0472">Membrane</keyword>
<keyword evidence="3 12" id="KW-1003">Cell membrane</keyword>
<feature type="transmembrane region" description="Helical" evidence="12">
    <location>
        <begin position="92"/>
        <end position="120"/>
    </location>
</feature>
<feature type="transmembrane region" description="Helical" evidence="12">
    <location>
        <begin position="238"/>
        <end position="261"/>
    </location>
</feature>
<dbReference type="InterPro" id="IPR017452">
    <property type="entry name" value="GPCR_Rhodpsn_7TM"/>
</dbReference>
<evidence type="ECO:0000313" key="15">
    <source>
        <dbReference type="RefSeq" id="XP_007527246.3"/>
    </source>
</evidence>
<reference evidence="15" key="1">
    <citation type="submission" date="2025-08" db="UniProtKB">
        <authorList>
            <consortium name="RefSeq"/>
        </authorList>
    </citation>
    <scope>IDENTIFICATION</scope>
</reference>
<evidence type="ECO:0000256" key="8">
    <source>
        <dbReference type="ARBA" id="ARBA00023040"/>
    </source>
</evidence>
<dbReference type="OrthoDB" id="5950740at2759"/>
<gene>
    <name evidence="15" type="primary">LOC103117172</name>
</gene>
<feature type="transmembrane region" description="Helical" evidence="12">
    <location>
        <begin position="204"/>
        <end position="226"/>
    </location>
</feature>
<dbReference type="RefSeq" id="XP_007527246.3">
    <property type="nucleotide sequence ID" value="XM_007527184.3"/>
</dbReference>
<dbReference type="Gene3D" id="1.20.1070.10">
    <property type="entry name" value="Rhodopsin 7-helix transmembrane proteins"/>
    <property type="match status" value="1"/>
</dbReference>
<dbReference type="PROSITE" id="PS50262">
    <property type="entry name" value="G_PROTEIN_RECEP_F1_2"/>
    <property type="match status" value="1"/>
</dbReference>
<dbReference type="eggNOG" id="ENOG502T9MA">
    <property type="taxonomic scope" value="Eukaryota"/>
</dbReference>
<evidence type="ECO:0000313" key="14">
    <source>
        <dbReference type="Proteomes" id="UP001652624"/>
    </source>
</evidence>
<name>A0A1S3A016_ERIEU</name>
<keyword evidence="11 15" id="KW-0675">Receptor</keyword>
<feature type="domain" description="G-protein coupled receptors family 1 profile" evidence="13">
    <location>
        <begin position="41"/>
        <end position="290"/>
    </location>
</feature>
<accession>A0A1S3A016</accession>
<keyword evidence="7 12" id="KW-1133">Transmembrane helix</keyword>
<comment type="similarity">
    <text evidence="11">Belongs to the G-protein coupled receptor 1 family.</text>
</comment>
<dbReference type="STRING" id="9365.ENSEEUP00000004884"/>
<proteinExistence type="inferred from homology"/>
<keyword evidence="8 11" id="KW-0297">G-protein coupled receptor</keyword>
<feature type="transmembrane region" description="Helical" evidence="12">
    <location>
        <begin position="273"/>
        <end position="292"/>
    </location>
</feature>
<feature type="transmembrane region" description="Helical" evidence="12">
    <location>
        <begin position="25"/>
        <end position="50"/>
    </location>
</feature>
<comment type="function">
    <text evidence="1">Putative odorant or sperm cell receptor.</text>
</comment>
<dbReference type="GO" id="GO:0004984">
    <property type="term" value="F:olfactory receptor activity"/>
    <property type="evidence" value="ECO:0007669"/>
    <property type="project" value="InterPro"/>
</dbReference>
<evidence type="ECO:0000256" key="3">
    <source>
        <dbReference type="ARBA" id="ARBA00022475"/>
    </source>
</evidence>
<dbReference type="Proteomes" id="UP001652624">
    <property type="component" value="Chromosome 9"/>
</dbReference>
<dbReference type="InParanoid" id="A0A1S3A016"/>
<dbReference type="PROSITE" id="PS00237">
    <property type="entry name" value="G_PROTEIN_RECEP_F1_1"/>
    <property type="match status" value="1"/>
</dbReference>
<dbReference type="PRINTS" id="PR00245">
    <property type="entry name" value="OLFACTORYR"/>
</dbReference>
<evidence type="ECO:0000256" key="4">
    <source>
        <dbReference type="ARBA" id="ARBA00022606"/>
    </source>
</evidence>
<dbReference type="GO" id="GO:0004930">
    <property type="term" value="F:G protein-coupled receptor activity"/>
    <property type="evidence" value="ECO:0007669"/>
    <property type="project" value="UniProtKB-KW"/>
</dbReference>
<organism evidence="14 15">
    <name type="scientific">Erinaceus europaeus</name>
    <name type="common">Western European hedgehog</name>
    <dbReference type="NCBI Taxonomy" id="9365"/>
    <lineage>
        <taxon>Eukaryota</taxon>
        <taxon>Metazoa</taxon>
        <taxon>Chordata</taxon>
        <taxon>Craniata</taxon>
        <taxon>Vertebrata</taxon>
        <taxon>Euteleostomi</taxon>
        <taxon>Mammalia</taxon>
        <taxon>Eutheria</taxon>
        <taxon>Laurasiatheria</taxon>
        <taxon>Eulipotyphla</taxon>
        <taxon>Erinaceidae</taxon>
        <taxon>Erinaceinae</taxon>
        <taxon>Erinaceus</taxon>
    </lineage>
</organism>
<evidence type="ECO:0000256" key="9">
    <source>
        <dbReference type="ARBA" id="ARBA00023136"/>
    </source>
</evidence>
<keyword evidence="14" id="KW-1185">Reference proteome</keyword>
<evidence type="ECO:0000256" key="11">
    <source>
        <dbReference type="RuleBase" id="RU000688"/>
    </source>
</evidence>
<evidence type="ECO:0000256" key="1">
    <source>
        <dbReference type="ARBA" id="ARBA00003929"/>
    </source>
</evidence>
<dbReference type="GO" id="GO:0005886">
    <property type="term" value="C:plasma membrane"/>
    <property type="evidence" value="ECO:0007669"/>
    <property type="project" value="UniProtKB-SubCell"/>
</dbReference>
<dbReference type="AlphaFoldDB" id="A0A1S3A016"/>
<keyword evidence="4 12" id="KW-0716">Sensory transduction</keyword>
<dbReference type="PRINTS" id="PR00237">
    <property type="entry name" value="GPCRRHODOPSN"/>
</dbReference>
<dbReference type="SUPFAM" id="SSF81321">
    <property type="entry name" value="Family A G protein-coupled receptor-like"/>
    <property type="match status" value="1"/>
</dbReference>
<evidence type="ECO:0000256" key="7">
    <source>
        <dbReference type="ARBA" id="ARBA00022989"/>
    </source>
</evidence>
<keyword evidence="10 11" id="KW-0807">Transducer</keyword>
<dbReference type="PANTHER" id="PTHR26453">
    <property type="entry name" value="OLFACTORY RECEPTOR"/>
    <property type="match status" value="1"/>
</dbReference>